<comment type="caution">
    <text evidence="1">The sequence shown here is derived from an EMBL/GenBank/DDBJ whole genome shotgun (WGS) entry which is preliminary data.</text>
</comment>
<dbReference type="EMBL" id="JAYFUL010000116">
    <property type="protein sequence ID" value="MEA5261085.1"/>
    <property type="molecule type" value="Genomic_DNA"/>
</dbReference>
<name>A0ABU5QWI0_9BACT</name>
<dbReference type="RefSeq" id="WP_323254155.1">
    <property type="nucleotide sequence ID" value="NZ_JAYFUL010000116.1"/>
</dbReference>
<gene>
    <name evidence="1" type="ORF">VB264_25055</name>
</gene>
<proteinExistence type="predicted"/>
<evidence type="ECO:0000313" key="2">
    <source>
        <dbReference type="Proteomes" id="UP001304671"/>
    </source>
</evidence>
<reference evidence="1 2" key="1">
    <citation type="submission" date="2023-12" db="EMBL/GenBank/DDBJ databases">
        <title>Novel species of the genus Arcicella isolated from rivers.</title>
        <authorList>
            <person name="Lu H."/>
        </authorList>
    </citation>
    <scope>NUCLEOTIDE SEQUENCE [LARGE SCALE GENOMIC DNA]</scope>
    <source>
        <strain evidence="1 2">LMG 21963</strain>
    </source>
</reference>
<evidence type="ECO:0008006" key="3">
    <source>
        <dbReference type="Google" id="ProtNLM"/>
    </source>
</evidence>
<keyword evidence="2" id="KW-1185">Reference proteome</keyword>
<evidence type="ECO:0000313" key="1">
    <source>
        <dbReference type="EMBL" id="MEA5261085.1"/>
    </source>
</evidence>
<dbReference type="Proteomes" id="UP001304671">
    <property type="component" value="Unassembled WGS sequence"/>
</dbReference>
<accession>A0ABU5QWI0</accession>
<sequence>NKKNRNLILYLRKVVESYRAGFVSSKELKTDLHLDFKRVRQLNRWYFKHRILPYLKPKRRKPMKPEINKTKDLEAKIKWLEKENEMLRMKSIAWETLVDIAEKQFDISIKKKFASKPLKH</sequence>
<feature type="non-terminal residue" evidence="1">
    <location>
        <position position="1"/>
    </location>
</feature>
<organism evidence="1 2">
    <name type="scientific">Arcicella aquatica</name>
    <dbReference type="NCBI Taxonomy" id="217141"/>
    <lineage>
        <taxon>Bacteria</taxon>
        <taxon>Pseudomonadati</taxon>
        <taxon>Bacteroidota</taxon>
        <taxon>Cytophagia</taxon>
        <taxon>Cytophagales</taxon>
        <taxon>Flectobacillaceae</taxon>
        <taxon>Arcicella</taxon>
    </lineage>
</organism>
<protein>
    <recommendedName>
        <fullName evidence="3">Transposase</fullName>
    </recommendedName>
</protein>